<comment type="caution">
    <text evidence="1">The sequence shown here is derived from an EMBL/GenBank/DDBJ whole genome shotgun (WGS) entry which is preliminary data.</text>
</comment>
<dbReference type="EMBL" id="LLXL01007788">
    <property type="protein sequence ID" value="PKK55363.1"/>
    <property type="molecule type" value="Genomic_DNA"/>
</dbReference>
<dbReference type="Proteomes" id="UP000233469">
    <property type="component" value="Unassembled WGS sequence"/>
</dbReference>
<accession>A0A2N1M180</accession>
<dbReference type="AlphaFoldDB" id="A0A2N1M180"/>
<protein>
    <submittedName>
        <fullName evidence="1">Uncharacterized protein</fullName>
    </submittedName>
</protein>
<dbReference type="VEuPathDB" id="FungiDB:RhiirA1_453558"/>
<dbReference type="VEuPathDB" id="FungiDB:FUN_014222"/>
<reference evidence="1 2" key="2">
    <citation type="submission" date="2017-10" db="EMBL/GenBank/DDBJ databases">
        <title>Extensive intraspecific genome diversity in a model arbuscular mycorrhizal fungus.</title>
        <authorList>
            <person name="Chen E.C.H."/>
            <person name="Morin E."/>
            <person name="Baudet D."/>
            <person name="Noel J."/>
            <person name="Ndikumana S."/>
            <person name="Charron P."/>
            <person name="St-Onge C."/>
            <person name="Giorgi J."/>
            <person name="Grigoriev I.V."/>
            <person name="Roux C."/>
            <person name="Martin F.M."/>
            <person name="Corradi N."/>
        </authorList>
    </citation>
    <scope>NUCLEOTIDE SEQUENCE [LARGE SCALE GENOMIC DNA]</scope>
    <source>
        <strain evidence="1 2">C2</strain>
    </source>
</reference>
<reference evidence="1 2" key="1">
    <citation type="submission" date="2016-04" db="EMBL/GenBank/DDBJ databases">
        <title>Genome analyses suggest a sexual origin of heterokaryosis in a supposedly ancient asexual fungus.</title>
        <authorList>
            <person name="Ropars J."/>
            <person name="Sedzielewska K."/>
            <person name="Noel J."/>
            <person name="Charron P."/>
            <person name="Farinelli L."/>
            <person name="Marton T."/>
            <person name="Kruger M."/>
            <person name="Pelin A."/>
            <person name="Brachmann A."/>
            <person name="Corradi N."/>
        </authorList>
    </citation>
    <scope>NUCLEOTIDE SEQUENCE [LARGE SCALE GENOMIC DNA]</scope>
    <source>
        <strain evidence="1 2">C2</strain>
    </source>
</reference>
<proteinExistence type="predicted"/>
<evidence type="ECO:0000313" key="1">
    <source>
        <dbReference type="EMBL" id="PKK55363.1"/>
    </source>
</evidence>
<dbReference type="VEuPathDB" id="FungiDB:RhiirFUN_018694"/>
<evidence type="ECO:0000313" key="2">
    <source>
        <dbReference type="Proteomes" id="UP000233469"/>
    </source>
</evidence>
<sequence>MMKLQLFTGVSRQTSEVNLCLVFSNILTNKKYDENYINWHANGPECNQKKQQSILCFLYPIVTDKEADDENNINSDDDWNDWKSEVEDTMDNNDIITVDENNKEINDEENVNIEIISPETNQTGRKRKSCLGLRSDLIAKYIDRTPASYGRAHCVEVIAKEMYSKKFPHKFTRKKLKLF</sequence>
<organism evidence="1 2">
    <name type="scientific">Rhizophagus irregularis</name>
    <dbReference type="NCBI Taxonomy" id="588596"/>
    <lineage>
        <taxon>Eukaryota</taxon>
        <taxon>Fungi</taxon>
        <taxon>Fungi incertae sedis</taxon>
        <taxon>Mucoromycota</taxon>
        <taxon>Glomeromycotina</taxon>
        <taxon>Glomeromycetes</taxon>
        <taxon>Glomerales</taxon>
        <taxon>Glomeraceae</taxon>
        <taxon>Rhizophagus</taxon>
    </lineage>
</organism>
<gene>
    <name evidence="1" type="ORF">RhiirC2_722466</name>
</gene>
<name>A0A2N1M180_9GLOM</name>